<dbReference type="EMBL" id="BK016043">
    <property type="protein sequence ID" value="DAF91018.1"/>
    <property type="molecule type" value="Genomic_DNA"/>
</dbReference>
<dbReference type="Pfam" id="PF22763">
    <property type="entry name" value="NrS1-1_pol-like_HBD"/>
    <property type="match status" value="1"/>
</dbReference>
<evidence type="ECO:0000259" key="6">
    <source>
        <dbReference type="PROSITE" id="PS51206"/>
    </source>
</evidence>
<evidence type="ECO:0000256" key="4">
    <source>
        <dbReference type="ARBA" id="ARBA00022840"/>
    </source>
</evidence>
<keyword evidence="3 7" id="KW-0347">Helicase</keyword>
<evidence type="ECO:0000256" key="3">
    <source>
        <dbReference type="ARBA" id="ARBA00022806"/>
    </source>
</evidence>
<keyword evidence="2" id="KW-0378">Hydrolase</keyword>
<reference evidence="7" key="1">
    <citation type="journal article" date="2021" name="Proc. Natl. Acad. Sci. U.S.A.">
        <title>A Catalog of Tens of Thousands of Viruses from Human Metagenomes Reveals Hidden Associations with Chronic Diseases.</title>
        <authorList>
            <person name="Tisza M.J."/>
            <person name="Buck C.B."/>
        </authorList>
    </citation>
    <scope>NUCLEOTIDE SEQUENCE</scope>
    <source>
        <strain evidence="7">Ct9Uc11</strain>
    </source>
</reference>
<dbReference type="Pfam" id="PF08706">
    <property type="entry name" value="D5_N"/>
    <property type="match status" value="1"/>
</dbReference>
<dbReference type="InterPro" id="IPR014015">
    <property type="entry name" value="Helicase_SF3_DNA-vir"/>
</dbReference>
<feature type="compositionally biased region" description="Basic and acidic residues" evidence="5">
    <location>
        <begin position="23"/>
        <end position="36"/>
    </location>
</feature>
<dbReference type="SMART" id="SM00885">
    <property type="entry name" value="D5_N"/>
    <property type="match status" value="1"/>
</dbReference>
<name>A0A8S5U9E1_9CAUD</name>
<sequence length="811" mass="90781">MSLYEMIPAELKARRQWVGWRFEDDPKRPDKPKKVPVDPMTGERGQSNNRGTWADFDTAVRAVERYRLDGIGLMFGDGIFGIDIDHCIDPGTGELSPEAAEIVGTVQSYTEFSPSGTGLHILCAGSLPEGRRRRGNVEMYQTGRFFTVTGRQFGQSWPLSDCTERVRTMHAKYVADPPKQAPAPRPAVDAPVVLSVEEILEIAGKSRGSDKFAAFMAGDWEKLRIGDGSQSAADQAFCNLLAFWFGRDESRMDAVFRRSGMMRPKWDERRGGKTYGEKTLERACRDCGEVFEPREKKRTPARTARQEPGIPQDVGARSETDAAADPIEGPGASPPPSGEDGPPTGSTAAIDPMAFTWDDTGNAQRFRVWAAGNARYNPIDGQWMIWDGRRWEADEIGLVKRMADALLDAMHEDKLNHRELAADRKYNKYMAASRSSKGKEAMLKEARHLEGIPILPAELDRPGNVFNAANCMVSLRTGSVRKHDRAAMLSKLGGTAYEAGAKAPHWMNFLRDITCGDKELALYLQRMAGYCLTGSTREQCCFFLYGGGSNGKSTFVDTLALIMGDYAATCQPETVMMRDKNPSARADIARLRGCRMVSTFEPNEGSRLDEGIVKQLTGGDRIVARFLYGKEFEFSPEFKILMATNHKPVIKGTDNGIWRRVRLVPFLAEIGEDRKDKRLPDKLKRELPGILAWAVEGAIGWYREGLPKCALVEGASAEYRTEMDKIQQFCDDCLHQAQARQLQTSTAYQAYRGWCQDVGDRYPVTANRFYGEMKKRFPVRKTKACNVYDNLELTEQGERGFELERRRSGRS</sequence>
<dbReference type="NCBIfam" id="TIGR01613">
    <property type="entry name" value="primase_Cterm"/>
    <property type="match status" value="1"/>
</dbReference>
<dbReference type="InterPro" id="IPR014818">
    <property type="entry name" value="Phage/plasmid_primase_P4_C"/>
</dbReference>
<dbReference type="InterPro" id="IPR054468">
    <property type="entry name" value="NrSPol-like_HBD"/>
</dbReference>
<evidence type="ECO:0000256" key="5">
    <source>
        <dbReference type="SAM" id="MobiDB-lite"/>
    </source>
</evidence>
<feature type="region of interest" description="Disordered" evidence="5">
    <location>
        <begin position="294"/>
        <end position="351"/>
    </location>
</feature>
<dbReference type="GO" id="GO:0004386">
    <property type="term" value="F:helicase activity"/>
    <property type="evidence" value="ECO:0007669"/>
    <property type="project" value="UniProtKB-KW"/>
</dbReference>
<accession>A0A8S5U9E1</accession>
<dbReference type="Gene3D" id="3.40.50.300">
    <property type="entry name" value="P-loop containing nucleotide triphosphate hydrolases"/>
    <property type="match status" value="1"/>
</dbReference>
<protein>
    <submittedName>
        <fullName evidence="7">DsDNA helicase</fullName>
    </submittedName>
</protein>
<organism evidence="7">
    <name type="scientific">Myoviridae sp. ct9Uc11</name>
    <dbReference type="NCBI Taxonomy" id="2825042"/>
    <lineage>
        <taxon>Viruses</taxon>
        <taxon>Duplodnaviria</taxon>
        <taxon>Heunggongvirae</taxon>
        <taxon>Uroviricota</taxon>
        <taxon>Caudoviricetes</taxon>
    </lineage>
</organism>
<dbReference type="InterPro" id="IPR027417">
    <property type="entry name" value="P-loop_NTPase"/>
</dbReference>
<dbReference type="GO" id="GO:0005524">
    <property type="term" value="F:ATP binding"/>
    <property type="evidence" value="ECO:0007669"/>
    <property type="project" value="UniProtKB-KW"/>
</dbReference>
<dbReference type="InterPro" id="IPR006500">
    <property type="entry name" value="Helicase_put_C_phage/plasmid"/>
</dbReference>
<keyword evidence="1" id="KW-0547">Nucleotide-binding</keyword>
<evidence type="ECO:0000256" key="2">
    <source>
        <dbReference type="ARBA" id="ARBA00022801"/>
    </source>
</evidence>
<dbReference type="Pfam" id="PF19263">
    <property type="entry name" value="DUF5906"/>
    <property type="match status" value="1"/>
</dbReference>
<evidence type="ECO:0000256" key="1">
    <source>
        <dbReference type="ARBA" id="ARBA00022741"/>
    </source>
</evidence>
<feature type="region of interest" description="Disordered" evidence="5">
    <location>
        <begin position="23"/>
        <end position="52"/>
    </location>
</feature>
<dbReference type="PANTHER" id="PTHR35372:SF2">
    <property type="entry name" value="SF3 HELICASE DOMAIN-CONTAINING PROTEIN"/>
    <property type="match status" value="1"/>
</dbReference>
<keyword evidence="4" id="KW-0067">ATP-binding</keyword>
<feature type="compositionally biased region" description="Low complexity" evidence="5">
    <location>
        <begin position="338"/>
        <end position="347"/>
    </location>
</feature>
<dbReference type="InterPro" id="IPR051620">
    <property type="entry name" value="ORF904-like_C"/>
</dbReference>
<dbReference type="SUPFAM" id="SSF52540">
    <property type="entry name" value="P-loop containing nucleoside triphosphate hydrolases"/>
    <property type="match status" value="1"/>
</dbReference>
<proteinExistence type="predicted"/>
<dbReference type="InterPro" id="IPR004968">
    <property type="entry name" value="DNA_primase/NTPase_C"/>
</dbReference>
<feature type="domain" description="SF3 helicase" evidence="6">
    <location>
        <begin position="519"/>
        <end position="679"/>
    </location>
</feature>
<evidence type="ECO:0000313" key="7">
    <source>
        <dbReference type="EMBL" id="DAF91018.1"/>
    </source>
</evidence>
<dbReference type="PROSITE" id="PS51206">
    <property type="entry name" value="SF3_HELICASE_1"/>
    <property type="match status" value="1"/>
</dbReference>
<dbReference type="PANTHER" id="PTHR35372">
    <property type="entry name" value="ATP BINDING PROTEIN-RELATED"/>
    <property type="match status" value="1"/>
</dbReference>
<dbReference type="InterPro" id="IPR045455">
    <property type="entry name" value="NrS-1_pol-like_helicase"/>
</dbReference>
<dbReference type="GO" id="GO:0016787">
    <property type="term" value="F:hydrolase activity"/>
    <property type="evidence" value="ECO:0007669"/>
    <property type="project" value="UniProtKB-KW"/>
</dbReference>
<dbReference type="Pfam" id="PF03288">
    <property type="entry name" value="Pox_D5"/>
    <property type="match status" value="1"/>
</dbReference>